<evidence type="ECO:0008006" key="5">
    <source>
        <dbReference type="Google" id="ProtNLM"/>
    </source>
</evidence>
<keyword evidence="2" id="KW-0175">Coiled coil</keyword>
<dbReference type="GO" id="GO:0016272">
    <property type="term" value="C:prefoldin complex"/>
    <property type="evidence" value="ECO:0007669"/>
    <property type="project" value="InterPro"/>
</dbReference>
<dbReference type="SUPFAM" id="SSF46579">
    <property type="entry name" value="Prefoldin"/>
    <property type="match status" value="1"/>
</dbReference>
<dbReference type="EMBL" id="JAVEPI010000005">
    <property type="protein sequence ID" value="KAK1441865.1"/>
    <property type="molecule type" value="Genomic_DNA"/>
</dbReference>
<dbReference type="InterPro" id="IPR009053">
    <property type="entry name" value="Prefoldin"/>
</dbReference>
<proteinExistence type="inferred from homology"/>
<evidence type="ECO:0000313" key="4">
    <source>
        <dbReference type="Proteomes" id="UP001230268"/>
    </source>
</evidence>
<comment type="similarity">
    <text evidence="1">Belongs to the prefoldin subunit beta family.</text>
</comment>
<evidence type="ECO:0000256" key="1">
    <source>
        <dbReference type="ARBA" id="ARBA00008045"/>
    </source>
</evidence>
<dbReference type="Proteomes" id="UP001230268">
    <property type="component" value="Unassembled WGS sequence"/>
</dbReference>
<reference evidence="3" key="1">
    <citation type="submission" date="2023-08" db="EMBL/GenBank/DDBJ databases">
        <title>Draft sequence of the Babesia gibsoni genome.</title>
        <authorList>
            <person name="Yamagishi J.Y."/>
            <person name="Xuan X.X."/>
        </authorList>
    </citation>
    <scope>NUCLEOTIDE SEQUENCE</scope>
    <source>
        <strain evidence="3">Azabu</strain>
    </source>
</reference>
<dbReference type="Pfam" id="PF01920">
    <property type="entry name" value="Prefoldin_2"/>
    <property type="match status" value="1"/>
</dbReference>
<dbReference type="InterPro" id="IPR002777">
    <property type="entry name" value="PFD_beta-like"/>
</dbReference>
<gene>
    <name evidence="3" type="ORF">BgAZ_501970</name>
</gene>
<protein>
    <recommendedName>
        <fullName evidence="5">Prefoldin subunit</fullName>
    </recommendedName>
</protein>
<accession>A0AAD8LQU9</accession>
<sequence length="141" mass="16656">MIQTRRCRYNDNLPFTYTSPQQFQLLQETQTQIEVLNTQIAKIKQRISTQQLNQKRCEVALDSLQETRPDQRVYKQVSRVLILRDKEQLKVELEKQRDSNREDIPKLNNVKAQLVAKLGGLNSQFVDLSNQLRRPLFRQSS</sequence>
<feature type="coiled-coil region" evidence="2">
    <location>
        <begin position="26"/>
        <end position="53"/>
    </location>
</feature>
<evidence type="ECO:0000256" key="2">
    <source>
        <dbReference type="SAM" id="Coils"/>
    </source>
</evidence>
<comment type="caution">
    <text evidence="3">The sequence shown here is derived from an EMBL/GenBank/DDBJ whole genome shotgun (WGS) entry which is preliminary data.</text>
</comment>
<name>A0AAD8LQU9_BABGI</name>
<dbReference type="GO" id="GO:0006457">
    <property type="term" value="P:protein folding"/>
    <property type="evidence" value="ECO:0007669"/>
    <property type="project" value="InterPro"/>
</dbReference>
<dbReference type="AlphaFoldDB" id="A0AAD8LQU9"/>
<keyword evidence="4" id="KW-1185">Reference proteome</keyword>
<dbReference type="GO" id="GO:0051082">
    <property type="term" value="F:unfolded protein binding"/>
    <property type="evidence" value="ECO:0007669"/>
    <property type="project" value="InterPro"/>
</dbReference>
<dbReference type="Gene3D" id="1.10.287.370">
    <property type="match status" value="1"/>
</dbReference>
<evidence type="ECO:0000313" key="3">
    <source>
        <dbReference type="EMBL" id="KAK1441865.1"/>
    </source>
</evidence>
<organism evidence="3 4">
    <name type="scientific">Babesia gibsoni</name>
    <dbReference type="NCBI Taxonomy" id="33632"/>
    <lineage>
        <taxon>Eukaryota</taxon>
        <taxon>Sar</taxon>
        <taxon>Alveolata</taxon>
        <taxon>Apicomplexa</taxon>
        <taxon>Aconoidasida</taxon>
        <taxon>Piroplasmida</taxon>
        <taxon>Babesiidae</taxon>
        <taxon>Babesia</taxon>
    </lineage>
</organism>